<dbReference type="EMBL" id="JABFCX010000003">
    <property type="protein sequence ID" value="NNU17692.1"/>
    <property type="molecule type" value="Genomic_DNA"/>
</dbReference>
<dbReference type="NCBIfam" id="NF004127">
    <property type="entry name" value="PRK05617.1"/>
    <property type="match status" value="1"/>
</dbReference>
<dbReference type="Gene3D" id="3.90.226.10">
    <property type="entry name" value="2-enoyl-CoA Hydratase, Chain A, domain 1"/>
    <property type="match status" value="1"/>
</dbReference>
<evidence type="ECO:0000256" key="1">
    <source>
        <dbReference type="ARBA" id="ARBA00001709"/>
    </source>
</evidence>
<evidence type="ECO:0000256" key="2">
    <source>
        <dbReference type="ARBA" id="ARBA00011915"/>
    </source>
</evidence>
<dbReference type="GO" id="GO:0006574">
    <property type="term" value="P:L-valine catabolic process"/>
    <property type="evidence" value="ECO:0007669"/>
    <property type="project" value="TreeGrafter"/>
</dbReference>
<accession>A0A7Y3W6T3</accession>
<dbReference type="EC" id="3.1.2.4" evidence="2"/>
<comment type="catalytic activity">
    <reaction evidence="1">
        <text>3-hydroxy-2-methylpropanoyl-CoA + H2O = 3-hydroxy-2-methylpropanoate + CoA + H(+)</text>
        <dbReference type="Rhea" id="RHEA:20888"/>
        <dbReference type="ChEBI" id="CHEBI:11805"/>
        <dbReference type="ChEBI" id="CHEBI:15377"/>
        <dbReference type="ChEBI" id="CHEBI:15378"/>
        <dbReference type="ChEBI" id="CHEBI:57287"/>
        <dbReference type="ChEBI" id="CHEBI:57340"/>
        <dbReference type="EC" id="3.1.2.4"/>
    </reaction>
</comment>
<dbReference type="Proteomes" id="UP000536835">
    <property type="component" value="Unassembled WGS sequence"/>
</dbReference>
<proteinExistence type="predicted"/>
<reference evidence="5 6" key="1">
    <citation type="submission" date="2020-05" db="EMBL/GenBank/DDBJ databases">
        <title>Parvularcula mediterraneae sp. nov., isolated from polypropylene straw from shallow seawater of the seashore of Laganas in Zakynthos island, Greece.</title>
        <authorList>
            <person name="Szabo I."/>
            <person name="Al-Omari J."/>
            <person name="Rado J."/>
            <person name="Szerdahelyi G.S."/>
        </authorList>
    </citation>
    <scope>NUCLEOTIDE SEQUENCE [LARGE SCALE GENOMIC DNA]</scope>
    <source>
        <strain evidence="5 6">ZS-1/3</strain>
    </source>
</reference>
<dbReference type="PANTHER" id="PTHR43176">
    <property type="entry name" value="3-HYDROXYISOBUTYRYL-COA HYDROLASE-RELATED"/>
    <property type="match status" value="1"/>
</dbReference>
<keyword evidence="6" id="KW-1185">Reference proteome</keyword>
<dbReference type="GO" id="GO:0016853">
    <property type="term" value="F:isomerase activity"/>
    <property type="evidence" value="ECO:0007669"/>
    <property type="project" value="UniProtKB-KW"/>
</dbReference>
<evidence type="ECO:0000256" key="3">
    <source>
        <dbReference type="ARBA" id="ARBA00022801"/>
    </source>
</evidence>
<gene>
    <name evidence="5" type="ORF">HK107_15275</name>
</gene>
<organism evidence="5 6">
    <name type="scientific">Parvularcula mediterranea</name>
    <dbReference type="NCBI Taxonomy" id="2732508"/>
    <lineage>
        <taxon>Bacteria</taxon>
        <taxon>Pseudomonadati</taxon>
        <taxon>Pseudomonadota</taxon>
        <taxon>Alphaproteobacteria</taxon>
        <taxon>Parvularculales</taxon>
        <taxon>Parvularculaceae</taxon>
        <taxon>Parvularcula</taxon>
    </lineage>
</organism>
<evidence type="ECO:0000259" key="4">
    <source>
        <dbReference type="Pfam" id="PF16113"/>
    </source>
</evidence>
<dbReference type="CDD" id="cd06558">
    <property type="entry name" value="crotonase-like"/>
    <property type="match status" value="1"/>
</dbReference>
<dbReference type="RefSeq" id="WP_173201353.1">
    <property type="nucleotide sequence ID" value="NZ_JABFCX010000003.1"/>
</dbReference>
<dbReference type="InterPro" id="IPR045004">
    <property type="entry name" value="ECH_dom"/>
</dbReference>
<dbReference type="InterPro" id="IPR029045">
    <property type="entry name" value="ClpP/crotonase-like_dom_sf"/>
</dbReference>
<comment type="caution">
    <text evidence="5">The sequence shown here is derived from an EMBL/GenBank/DDBJ whole genome shotgun (WGS) entry which is preliminary data.</text>
</comment>
<sequence>MTNDVLFETRGGWGVITLSRPKALNALTADMCTAMDSQLRSWADDDAVKAILIEGEGEKAFCAGGDIRWLAETAKENPVEAATFFRTEYRLNNFIAHYKKPYIALIDGICMGGGVGVSAMADRRVVTERTLWAMPECGIGLMPDVGASHFLRQLNGGLGLYLALTGARLRGSDCVTTGIGTHMVPSEKISDLRDALLSADLSGDILAAVDGALQGVSSPEPGPIAGSLRDIDKHFLKVDSFDQLFSSLKDAGAFGDACLDAMKPGSPTSQALTFRLLNDAPEGFSACISREFCVAAHLMEGPDFLEGVRAQIIDKDRNPKWQPASLEEVTDEMVDRYFTEPEGGPLELD</sequence>
<dbReference type="PANTHER" id="PTHR43176:SF3">
    <property type="entry name" value="3-HYDROXYISOBUTYRYL-COA HYDROLASE, MITOCHONDRIAL"/>
    <property type="match status" value="1"/>
</dbReference>
<dbReference type="Pfam" id="PF16113">
    <property type="entry name" value="ECH_2"/>
    <property type="match status" value="1"/>
</dbReference>
<keyword evidence="3" id="KW-0378">Hydrolase</keyword>
<dbReference type="SUPFAM" id="SSF52096">
    <property type="entry name" value="ClpP/crotonase"/>
    <property type="match status" value="1"/>
</dbReference>
<protein>
    <recommendedName>
        <fullName evidence="2">3-hydroxyisobutyryl-CoA hydrolase</fullName>
        <ecNumber evidence="2">3.1.2.4</ecNumber>
    </recommendedName>
</protein>
<evidence type="ECO:0000313" key="5">
    <source>
        <dbReference type="EMBL" id="NNU17692.1"/>
    </source>
</evidence>
<name>A0A7Y3W6T3_9PROT</name>
<feature type="domain" description="Enoyl-CoA hydratase/isomerase" evidence="4">
    <location>
        <begin position="14"/>
        <end position="338"/>
    </location>
</feature>
<dbReference type="AlphaFoldDB" id="A0A7Y3W6T3"/>
<dbReference type="GO" id="GO:0003860">
    <property type="term" value="F:3-hydroxyisobutyryl-CoA hydrolase activity"/>
    <property type="evidence" value="ECO:0007669"/>
    <property type="project" value="UniProtKB-EC"/>
</dbReference>
<evidence type="ECO:0000313" key="6">
    <source>
        <dbReference type="Proteomes" id="UP000536835"/>
    </source>
</evidence>
<dbReference type="InterPro" id="IPR032259">
    <property type="entry name" value="HIBYL-CoA-H"/>
</dbReference>
<keyword evidence="5" id="KW-0413">Isomerase</keyword>